<keyword evidence="3" id="KW-1185">Reference proteome</keyword>
<dbReference type="EMBL" id="CP061510">
    <property type="protein sequence ID" value="QSB45181.1"/>
    <property type="molecule type" value="Genomic_DNA"/>
</dbReference>
<dbReference type="RefSeq" id="WP_205443810.1">
    <property type="nucleotide sequence ID" value="NZ_CP061510.1"/>
</dbReference>
<feature type="transmembrane region" description="Helical" evidence="1">
    <location>
        <begin position="102"/>
        <end position="121"/>
    </location>
</feature>
<keyword evidence="1" id="KW-1133">Transmembrane helix</keyword>
<gene>
    <name evidence="2" type="ORF">IDJ81_03290</name>
</gene>
<evidence type="ECO:0000313" key="2">
    <source>
        <dbReference type="EMBL" id="QSB45181.1"/>
    </source>
</evidence>
<feature type="transmembrane region" description="Helical" evidence="1">
    <location>
        <begin position="6"/>
        <end position="34"/>
    </location>
</feature>
<accession>A0ABX7KDN2</accession>
<protein>
    <submittedName>
        <fullName evidence="2">Uncharacterized protein</fullName>
    </submittedName>
</protein>
<dbReference type="Proteomes" id="UP000663637">
    <property type="component" value="Chromosome"/>
</dbReference>
<name>A0ABX7KDN2_9SPHN</name>
<keyword evidence="1" id="KW-0812">Transmembrane</keyword>
<proteinExistence type="predicted"/>
<evidence type="ECO:0000313" key="3">
    <source>
        <dbReference type="Proteomes" id="UP000663637"/>
    </source>
</evidence>
<feature type="transmembrane region" description="Helical" evidence="1">
    <location>
        <begin position="130"/>
        <end position="149"/>
    </location>
</feature>
<organism evidence="2 3">
    <name type="scientific">Tsuneonella flava</name>
    <dbReference type="NCBI Taxonomy" id="2055955"/>
    <lineage>
        <taxon>Bacteria</taxon>
        <taxon>Pseudomonadati</taxon>
        <taxon>Pseudomonadota</taxon>
        <taxon>Alphaproteobacteria</taxon>
        <taxon>Sphingomonadales</taxon>
        <taxon>Erythrobacteraceae</taxon>
        <taxon>Tsuneonella</taxon>
    </lineage>
</organism>
<keyword evidence="1" id="KW-0472">Membrane</keyword>
<evidence type="ECO:0000256" key="1">
    <source>
        <dbReference type="SAM" id="Phobius"/>
    </source>
</evidence>
<reference evidence="2 3" key="1">
    <citation type="submission" date="2020-09" db="EMBL/GenBank/DDBJ databases">
        <title>Complete genome sequence of altererythrobacter flavus SS-21NJ, isolated from Dongying oil sludge in Shandong province.</title>
        <authorList>
            <person name="Sun S."/>
            <person name="Zhang Z."/>
        </authorList>
    </citation>
    <scope>NUCLEOTIDE SEQUENCE [LARGE SCALE GENOMIC DNA]</scope>
    <source>
        <strain evidence="2 3">SS-21NJ</strain>
    </source>
</reference>
<feature type="transmembrane region" description="Helical" evidence="1">
    <location>
        <begin position="69"/>
        <end position="90"/>
    </location>
</feature>
<sequence length="150" mass="15773">MLIPAAGLFAFWLGFVVGLAALLMAFSLCAMVAVKFGEERRPARLAKSRVRGEKELDPAERRGARWRGWARGAAALLLTAIAANAIGAGVAGMVPGAQADRFATAVVVVPLLWACLVIWMLSDRVMLRPVLGMTGASVIAGAAIAWTLLS</sequence>